<sequence length="102" mass="11877">HLKFSFPVSHSDPPRFEISNVGYVRRKQTANKRAARATDRAGKKHNHTQIYVRFIFQFEFRFYSNQVLAITIEKFDCSKKSGTFQESRYRDTSVNDSSHSGA</sequence>
<reference evidence="1 2" key="1">
    <citation type="journal article" date="2019" name="Sci. Rep.">
        <title>Orb-weaving spider Araneus ventricosus genome elucidates the spidroin gene catalogue.</title>
        <authorList>
            <person name="Kono N."/>
            <person name="Nakamura H."/>
            <person name="Ohtoshi R."/>
            <person name="Moran D.A.P."/>
            <person name="Shinohara A."/>
            <person name="Yoshida Y."/>
            <person name="Fujiwara M."/>
            <person name="Mori M."/>
            <person name="Tomita M."/>
            <person name="Arakawa K."/>
        </authorList>
    </citation>
    <scope>NUCLEOTIDE SEQUENCE [LARGE SCALE GENOMIC DNA]</scope>
</reference>
<feature type="non-terminal residue" evidence="1">
    <location>
        <position position="1"/>
    </location>
</feature>
<organism evidence="1 2">
    <name type="scientific">Araneus ventricosus</name>
    <name type="common">Orbweaver spider</name>
    <name type="synonym">Epeira ventricosa</name>
    <dbReference type="NCBI Taxonomy" id="182803"/>
    <lineage>
        <taxon>Eukaryota</taxon>
        <taxon>Metazoa</taxon>
        <taxon>Ecdysozoa</taxon>
        <taxon>Arthropoda</taxon>
        <taxon>Chelicerata</taxon>
        <taxon>Arachnida</taxon>
        <taxon>Araneae</taxon>
        <taxon>Araneomorphae</taxon>
        <taxon>Entelegynae</taxon>
        <taxon>Araneoidea</taxon>
        <taxon>Araneidae</taxon>
        <taxon>Araneus</taxon>
    </lineage>
</organism>
<gene>
    <name evidence="1" type="ORF">AVEN_107839_1</name>
</gene>
<name>A0A4Y2WV06_ARAVE</name>
<dbReference type="AlphaFoldDB" id="A0A4Y2WV06"/>
<evidence type="ECO:0000313" key="2">
    <source>
        <dbReference type="Proteomes" id="UP000499080"/>
    </source>
</evidence>
<proteinExistence type="predicted"/>
<dbReference type="Proteomes" id="UP000499080">
    <property type="component" value="Unassembled WGS sequence"/>
</dbReference>
<dbReference type="EMBL" id="BGPR01066532">
    <property type="protein sequence ID" value="GBO41059.1"/>
    <property type="molecule type" value="Genomic_DNA"/>
</dbReference>
<keyword evidence="2" id="KW-1185">Reference proteome</keyword>
<comment type="caution">
    <text evidence="1">The sequence shown here is derived from an EMBL/GenBank/DDBJ whole genome shotgun (WGS) entry which is preliminary data.</text>
</comment>
<accession>A0A4Y2WV06</accession>
<protein>
    <submittedName>
        <fullName evidence="1">Uncharacterized protein</fullName>
    </submittedName>
</protein>
<evidence type="ECO:0000313" key="1">
    <source>
        <dbReference type="EMBL" id="GBO41059.1"/>
    </source>
</evidence>